<protein>
    <submittedName>
        <fullName evidence="1">Uncharacterized protein</fullName>
    </submittedName>
</protein>
<accession>A0A166U8X4</accession>
<dbReference type="AlphaFoldDB" id="A0A166U8X4"/>
<keyword evidence="2" id="KW-1185">Reference proteome</keyword>
<proteinExistence type="predicted"/>
<dbReference type="Proteomes" id="UP000076643">
    <property type="component" value="Unassembled WGS sequence"/>
</dbReference>
<dbReference type="EMBL" id="AUYB01000158">
    <property type="protein sequence ID" value="KZN29678.1"/>
    <property type="molecule type" value="Genomic_DNA"/>
</dbReference>
<comment type="caution">
    <text evidence="1">The sequence shown here is derived from an EMBL/GenBank/DDBJ whole genome shotgun (WGS) entry which is preliminary data.</text>
</comment>
<organism evidence="1 2">
    <name type="scientific">Pseudoalteromonas luteoviolacea DSM 6061</name>
    <dbReference type="NCBI Taxonomy" id="1365250"/>
    <lineage>
        <taxon>Bacteria</taxon>
        <taxon>Pseudomonadati</taxon>
        <taxon>Pseudomonadota</taxon>
        <taxon>Gammaproteobacteria</taxon>
        <taxon>Alteromonadales</taxon>
        <taxon>Pseudoalteromonadaceae</taxon>
        <taxon>Pseudoalteromonas</taxon>
    </lineage>
</organism>
<name>A0A166U8X4_9GAMM</name>
<reference evidence="1 2" key="1">
    <citation type="submission" date="2013-07" db="EMBL/GenBank/DDBJ databases">
        <title>Comparative Genomic and Metabolomic Analysis of Twelve Strains of Pseudoalteromonas luteoviolacea.</title>
        <authorList>
            <person name="Vynne N.G."/>
            <person name="Mansson M."/>
            <person name="Gram L."/>
        </authorList>
    </citation>
    <scope>NUCLEOTIDE SEQUENCE [LARGE SCALE GENOMIC DNA]</scope>
    <source>
        <strain evidence="1 2">DSM 6061</strain>
    </source>
</reference>
<sequence>MKFIVAAFIAGSAFGYVVAINSTGNSEEALEQGYSEGHLTAKIAELEVQNETLQIQLNKASLLHTKSGLIDHSVSTAKEVREHLDIKQEQYAADLEPDQQPASIEEELKAIDLHQIVPAIMRLEAQLDLDTATKNTLQSLLRDKAERDYSAWHESQVGSENRSEARLQDLLEHSNQQFKHAVENILSEEQLLAYSEMERQHSEVLVQQKLMHLENALKSLNLEEYQQEEISRLAKGLYQSDKINLGVIGSPYGIGNISMNTDKLEEIKSVLTEAQLQSLML</sequence>
<dbReference type="PATRIC" id="fig|1365250.3.peg.5071"/>
<evidence type="ECO:0000313" key="1">
    <source>
        <dbReference type="EMBL" id="KZN29678.1"/>
    </source>
</evidence>
<evidence type="ECO:0000313" key="2">
    <source>
        <dbReference type="Proteomes" id="UP000076643"/>
    </source>
</evidence>
<gene>
    <name evidence="1" type="ORF">N475_05115</name>
</gene>
<dbReference type="RefSeq" id="WP_063358596.1">
    <property type="nucleotide sequence ID" value="NZ_AQHB01000049.1"/>
</dbReference>